<gene>
    <name evidence="2" type="ORF">NARC_90175</name>
</gene>
<protein>
    <submittedName>
        <fullName evidence="2">Uncharacterized protein</fullName>
    </submittedName>
</protein>
<feature type="transmembrane region" description="Helical" evidence="1">
    <location>
        <begin position="7"/>
        <end position="28"/>
    </location>
</feature>
<proteinExistence type="predicted"/>
<dbReference type="OrthoDB" id="12233at2157"/>
<dbReference type="AlphaFoldDB" id="A0A557SUK0"/>
<keyword evidence="3" id="KW-1185">Reference proteome</keyword>
<name>A0A557SUK0_9ARCH</name>
<dbReference type="Proteomes" id="UP000315289">
    <property type="component" value="Unassembled WGS sequence"/>
</dbReference>
<sequence>MNKSKNVIIFSSFLFVLTFVVFLFGAMFNTNMLVGNNNNSNLVFAQESVATLANSVSDSENSIIFNNYENSEVGVSIKYPSNFLIDESNSNETVKQISFFPAYDDDSGLSPETFISWFDVYVQTFYPPIFYSPDNISAYLEDRTNAVQEEDQDVTIVEASTDSLLAGHLAYKLVTRSYSGNETIDSVEYGIIVDNKLYSLSYGVNSSDYQNSLPIVNKMVYSFNIDSDDLSKSLKLLTNSTGLAMLKEKIPMLGGILSSLNLSNYTDNSSALFNSSKMNNSATNMLENLLKNPSSANILNLSSIMNSIPQINMQTICGIQLLSDLCKGGSFSYPSFNMGNSLLNNESSFTGLAELLNFSNNSTGGFNLSEFKQLLGPFAMLSSLSPSSSSPFSSLESPSPSLNDLPFSSFFPSNESGASFLNQMFLNDSNNDSALNNTTINNPLEALFGENDSGLDYFNNGSIGNDSSNSLMGPNSQSNETVDILRMLEFLQGGGSG</sequence>
<comment type="caution">
    <text evidence="2">The sequence shown here is derived from an EMBL/GenBank/DDBJ whole genome shotgun (WGS) entry which is preliminary data.</text>
</comment>
<reference evidence="2 3" key="1">
    <citation type="journal article" date="2019" name="Front. Microbiol.">
        <title>Ammonia Oxidation by the Arctic Terrestrial Thaumarchaeote Candidatus Nitrosocosmicus arcticus Is Stimulated by Increasing Temperatures.</title>
        <authorList>
            <person name="Alves R.J.E."/>
            <person name="Kerou M."/>
            <person name="Zappe A."/>
            <person name="Bittner R."/>
            <person name="Abby S.S."/>
            <person name="Schmidt H.A."/>
            <person name="Pfeifer K."/>
            <person name="Schleper C."/>
        </authorList>
    </citation>
    <scope>NUCLEOTIDE SEQUENCE [LARGE SCALE GENOMIC DNA]</scope>
    <source>
        <strain evidence="2 3">Kfb</strain>
    </source>
</reference>
<keyword evidence="1" id="KW-0472">Membrane</keyword>
<dbReference type="EMBL" id="VOAH01000009">
    <property type="protein sequence ID" value="TVP40268.1"/>
    <property type="molecule type" value="Genomic_DNA"/>
</dbReference>
<accession>A0A557SUK0</accession>
<keyword evidence="1" id="KW-0812">Transmembrane</keyword>
<dbReference type="RefSeq" id="WP_144732124.1">
    <property type="nucleotide sequence ID" value="NZ_ML675585.1"/>
</dbReference>
<organism evidence="2 3">
    <name type="scientific">Candidatus Nitrosocosmicus arcticus</name>
    <dbReference type="NCBI Taxonomy" id="2035267"/>
    <lineage>
        <taxon>Archaea</taxon>
        <taxon>Nitrososphaerota</taxon>
        <taxon>Nitrososphaeria</taxon>
        <taxon>Nitrososphaerales</taxon>
        <taxon>Nitrososphaeraceae</taxon>
        <taxon>Candidatus Nitrosocosmicus</taxon>
    </lineage>
</organism>
<evidence type="ECO:0000313" key="3">
    <source>
        <dbReference type="Proteomes" id="UP000315289"/>
    </source>
</evidence>
<evidence type="ECO:0000256" key="1">
    <source>
        <dbReference type="SAM" id="Phobius"/>
    </source>
</evidence>
<evidence type="ECO:0000313" key="2">
    <source>
        <dbReference type="EMBL" id="TVP40268.1"/>
    </source>
</evidence>
<keyword evidence="1" id="KW-1133">Transmembrane helix</keyword>